<feature type="compositionally biased region" description="Polar residues" evidence="1">
    <location>
        <begin position="314"/>
        <end position="325"/>
    </location>
</feature>
<organism evidence="2 3">
    <name type="scientific">Cryptococcus floricola</name>
    <dbReference type="NCBI Taxonomy" id="2591691"/>
    <lineage>
        <taxon>Eukaryota</taxon>
        <taxon>Fungi</taxon>
        <taxon>Dikarya</taxon>
        <taxon>Basidiomycota</taxon>
        <taxon>Agaricomycotina</taxon>
        <taxon>Tremellomycetes</taxon>
        <taxon>Tremellales</taxon>
        <taxon>Cryptococcaceae</taxon>
        <taxon>Cryptococcus</taxon>
    </lineage>
</organism>
<comment type="caution">
    <text evidence="2">The sequence shown here is derived from an EMBL/GenBank/DDBJ whole genome shotgun (WGS) entry which is preliminary data.</text>
</comment>
<dbReference type="EMBL" id="NIDF01000030">
    <property type="protein sequence ID" value="TYJ56003.1"/>
    <property type="molecule type" value="Genomic_DNA"/>
</dbReference>
<proteinExistence type="predicted"/>
<name>A0A5D3B0Y6_9TREE</name>
<evidence type="ECO:0000256" key="1">
    <source>
        <dbReference type="SAM" id="MobiDB-lite"/>
    </source>
</evidence>
<feature type="region of interest" description="Disordered" evidence="1">
    <location>
        <begin position="116"/>
        <end position="180"/>
    </location>
</feature>
<feature type="region of interest" description="Disordered" evidence="1">
    <location>
        <begin position="244"/>
        <end position="280"/>
    </location>
</feature>
<keyword evidence="3" id="KW-1185">Reference proteome</keyword>
<sequence>MRKHAFTVYGGFESDQPRGLEEPVQGACTSKPLPRLPTAPLDTQLVFPQNPHSRSPSCPSHPFALSNSSRTSLMISPMSSWHFGVPDTPEECSDLLGDWFEREEKKVFLQQRPLRELPIEDDSSNSRLTTPPKPIHLPPTPPSAKKAKPRSPTESRSSLSSSIGSIIASTRDRPPTLMNPLAIGGWGREWERGFNHRKFRESAGSSAEEDDSESTTSSESLVASPVPSSLLERRMSESLSLASLGFSPVPLPHLFSQRRTRPRRPPTPYEREKEPGKRLDESWLDFSEDGEDARVWEDDEATVKAGSSRWSAIISETDQISTPSETDSRPTEASQIRDAYLAKEHAAKGSSAIVRSRIQAVEKRF</sequence>
<feature type="region of interest" description="Disordered" evidence="1">
    <location>
        <begin position="199"/>
        <end position="227"/>
    </location>
</feature>
<feature type="compositionally biased region" description="Low complexity" evidence="1">
    <location>
        <begin position="51"/>
        <end position="61"/>
    </location>
</feature>
<evidence type="ECO:0000313" key="2">
    <source>
        <dbReference type="EMBL" id="TYJ56003.1"/>
    </source>
</evidence>
<feature type="compositionally biased region" description="Basic and acidic residues" evidence="1">
    <location>
        <begin position="269"/>
        <end position="280"/>
    </location>
</feature>
<feature type="region of interest" description="Disordered" evidence="1">
    <location>
        <begin position="314"/>
        <end position="335"/>
    </location>
</feature>
<accession>A0A5D3B0Y6</accession>
<feature type="region of interest" description="Disordered" evidence="1">
    <location>
        <begin position="32"/>
        <end position="61"/>
    </location>
</feature>
<reference evidence="2 3" key="1">
    <citation type="submission" date="2017-05" db="EMBL/GenBank/DDBJ databases">
        <title>The Genome Sequence of Tsuchiyaea wingfieldii DSM 27421.</title>
        <authorList>
            <person name="Cuomo C."/>
            <person name="Passer A."/>
            <person name="Billmyre B."/>
            <person name="Heitman J."/>
        </authorList>
    </citation>
    <scope>NUCLEOTIDE SEQUENCE [LARGE SCALE GENOMIC DNA]</scope>
    <source>
        <strain evidence="2 3">DSM 27421</strain>
    </source>
</reference>
<feature type="compositionally biased region" description="Low complexity" evidence="1">
    <location>
        <begin position="214"/>
        <end position="227"/>
    </location>
</feature>
<feature type="compositionally biased region" description="Low complexity" evidence="1">
    <location>
        <begin position="150"/>
        <end position="169"/>
    </location>
</feature>
<dbReference type="Proteomes" id="UP000322245">
    <property type="component" value="Unassembled WGS sequence"/>
</dbReference>
<protein>
    <submittedName>
        <fullName evidence="2">Uncharacterized protein</fullName>
    </submittedName>
</protein>
<gene>
    <name evidence="2" type="ORF">B9479_003245</name>
</gene>
<evidence type="ECO:0000313" key="3">
    <source>
        <dbReference type="Proteomes" id="UP000322245"/>
    </source>
</evidence>
<feature type="compositionally biased region" description="Pro residues" evidence="1">
    <location>
        <begin position="131"/>
        <end position="142"/>
    </location>
</feature>
<dbReference type="AlphaFoldDB" id="A0A5D3B0Y6"/>